<organism evidence="3">
    <name type="scientific">Selaginella moellendorffii</name>
    <name type="common">Spikemoss</name>
    <dbReference type="NCBI Taxonomy" id="88036"/>
    <lineage>
        <taxon>Eukaryota</taxon>
        <taxon>Viridiplantae</taxon>
        <taxon>Streptophyta</taxon>
        <taxon>Embryophyta</taxon>
        <taxon>Tracheophyta</taxon>
        <taxon>Lycopodiopsida</taxon>
        <taxon>Selaginellales</taxon>
        <taxon>Selaginellaceae</taxon>
        <taxon>Selaginella</taxon>
    </lineage>
</organism>
<keyword evidence="1" id="KW-0472">Membrane</keyword>
<dbReference type="KEGG" id="smo:SELMODRAFT_421839"/>
<reference evidence="2 3" key="1">
    <citation type="journal article" date="2011" name="Science">
        <title>The Selaginella genome identifies genetic changes associated with the evolution of vascular plants.</title>
        <authorList>
            <person name="Banks J.A."/>
            <person name="Nishiyama T."/>
            <person name="Hasebe M."/>
            <person name="Bowman J.L."/>
            <person name="Gribskov M."/>
            <person name="dePamphilis C."/>
            <person name="Albert V.A."/>
            <person name="Aono N."/>
            <person name="Aoyama T."/>
            <person name="Ambrose B.A."/>
            <person name="Ashton N.W."/>
            <person name="Axtell M.J."/>
            <person name="Barker E."/>
            <person name="Barker M.S."/>
            <person name="Bennetzen J.L."/>
            <person name="Bonawitz N.D."/>
            <person name="Chapple C."/>
            <person name="Cheng C."/>
            <person name="Correa L.G."/>
            <person name="Dacre M."/>
            <person name="DeBarry J."/>
            <person name="Dreyer I."/>
            <person name="Elias M."/>
            <person name="Engstrom E.M."/>
            <person name="Estelle M."/>
            <person name="Feng L."/>
            <person name="Finet C."/>
            <person name="Floyd S.K."/>
            <person name="Frommer W.B."/>
            <person name="Fujita T."/>
            <person name="Gramzow L."/>
            <person name="Gutensohn M."/>
            <person name="Harholt J."/>
            <person name="Hattori M."/>
            <person name="Heyl A."/>
            <person name="Hirai T."/>
            <person name="Hiwatashi Y."/>
            <person name="Ishikawa M."/>
            <person name="Iwata M."/>
            <person name="Karol K.G."/>
            <person name="Koehler B."/>
            <person name="Kolukisaoglu U."/>
            <person name="Kubo M."/>
            <person name="Kurata T."/>
            <person name="Lalonde S."/>
            <person name="Li K."/>
            <person name="Li Y."/>
            <person name="Litt A."/>
            <person name="Lyons E."/>
            <person name="Manning G."/>
            <person name="Maruyama T."/>
            <person name="Michael T.P."/>
            <person name="Mikami K."/>
            <person name="Miyazaki S."/>
            <person name="Morinaga S."/>
            <person name="Murata T."/>
            <person name="Mueller-Roeber B."/>
            <person name="Nelson D.R."/>
            <person name="Obara M."/>
            <person name="Oguri Y."/>
            <person name="Olmstead R.G."/>
            <person name="Onodera N."/>
            <person name="Petersen B.L."/>
            <person name="Pils B."/>
            <person name="Prigge M."/>
            <person name="Rensing S.A."/>
            <person name="Riano-Pachon D.M."/>
            <person name="Roberts A.W."/>
            <person name="Sato Y."/>
            <person name="Scheller H.V."/>
            <person name="Schulz B."/>
            <person name="Schulz C."/>
            <person name="Shakirov E.V."/>
            <person name="Shibagaki N."/>
            <person name="Shinohara N."/>
            <person name="Shippen D.E."/>
            <person name="Soerensen I."/>
            <person name="Sotooka R."/>
            <person name="Sugimoto N."/>
            <person name="Sugita M."/>
            <person name="Sumikawa N."/>
            <person name="Tanurdzic M."/>
            <person name="Theissen G."/>
            <person name="Ulvskov P."/>
            <person name="Wakazuki S."/>
            <person name="Weng J.K."/>
            <person name="Willats W.W."/>
            <person name="Wipf D."/>
            <person name="Wolf P.G."/>
            <person name="Yang L."/>
            <person name="Zimmer A.D."/>
            <person name="Zhu Q."/>
            <person name="Mitros T."/>
            <person name="Hellsten U."/>
            <person name="Loque D."/>
            <person name="Otillar R."/>
            <person name="Salamov A."/>
            <person name="Schmutz J."/>
            <person name="Shapiro H."/>
            <person name="Lindquist E."/>
            <person name="Lucas S."/>
            <person name="Rokhsar D."/>
            <person name="Grigoriev I.V."/>
        </authorList>
    </citation>
    <scope>NUCLEOTIDE SEQUENCE [LARGE SCALE GENOMIC DNA]</scope>
</reference>
<evidence type="ECO:0000313" key="3">
    <source>
        <dbReference type="Proteomes" id="UP000001514"/>
    </source>
</evidence>
<dbReference type="Proteomes" id="UP000001514">
    <property type="component" value="Unassembled WGS sequence"/>
</dbReference>
<dbReference type="EMBL" id="GL377619">
    <property type="protein sequence ID" value="EFJ16359.1"/>
    <property type="molecule type" value="Genomic_DNA"/>
</dbReference>
<dbReference type="InParanoid" id="D8SGI6"/>
<sequence length="347" mass="39469">MITGHIEFAHNQENFSCGHISPSALQYRREVHHGKEVRLLNGAELKAFEPCTRRARRSKMARKIINASDIPSNAMQDENIFKLCNPFVQVKEGDTFIHEDGTHLKAREAVDVRGLVTYDNNQVVGRSIFEMKGNQKWTFGLYQGLNYGVRSLVDNIKRHRFKKFYVVVMGIEWVGCAVIDPIGFLISKEKKLSGIPEFRKQVELKIAYLKQKGKTEEVKNMEKRYPKSLSDKDLLDSLTKEMKGNMSAAAVNASKASRNTEYVPEFKNATNLLVGTATFRKNAFNMNKYPIAEGQALKEELTIVKGIARVIFGDRVLDWKLPALIKHANQRKAKSVDLVKKVKKLNL</sequence>
<feature type="transmembrane region" description="Helical" evidence="1">
    <location>
        <begin position="164"/>
        <end position="186"/>
    </location>
</feature>
<keyword evidence="1" id="KW-0812">Transmembrane</keyword>
<dbReference type="AlphaFoldDB" id="D8SGI6"/>
<evidence type="ECO:0000313" key="2">
    <source>
        <dbReference type="EMBL" id="EFJ16359.1"/>
    </source>
</evidence>
<proteinExistence type="predicted"/>
<accession>D8SGI6</accession>
<keyword evidence="3" id="KW-1185">Reference proteome</keyword>
<dbReference type="HOGENOM" id="CLU_049102_0_0_1"/>
<evidence type="ECO:0000256" key="1">
    <source>
        <dbReference type="SAM" id="Phobius"/>
    </source>
</evidence>
<gene>
    <name evidence="2" type="ORF">SELMODRAFT_421839</name>
</gene>
<dbReference type="Gramene" id="EFJ16359">
    <property type="protein sequence ID" value="EFJ16359"/>
    <property type="gene ID" value="SELMODRAFT_421839"/>
</dbReference>
<name>D8SGI6_SELML</name>
<protein>
    <submittedName>
        <fullName evidence="2">Uncharacterized protein</fullName>
    </submittedName>
</protein>
<keyword evidence="1" id="KW-1133">Transmembrane helix</keyword>